<accession>A0A0P7TN06</accession>
<organism evidence="9 10">
    <name type="scientific">Scleropages formosus</name>
    <name type="common">Asian bonytongue</name>
    <name type="synonym">Osteoglossum formosum</name>
    <dbReference type="NCBI Taxonomy" id="113540"/>
    <lineage>
        <taxon>Eukaryota</taxon>
        <taxon>Metazoa</taxon>
        <taxon>Chordata</taxon>
        <taxon>Craniata</taxon>
        <taxon>Vertebrata</taxon>
        <taxon>Euteleostomi</taxon>
        <taxon>Actinopterygii</taxon>
        <taxon>Neopterygii</taxon>
        <taxon>Teleostei</taxon>
        <taxon>Osteoglossocephala</taxon>
        <taxon>Osteoglossomorpha</taxon>
        <taxon>Osteoglossiformes</taxon>
        <taxon>Osteoglossidae</taxon>
        <taxon>Scleropages</taxon>
    </lineage>
</organism>
<comment type="similarity">
    <text evidence="2">Belongs to the fibroblast growth factor-binding protein family.</text>
</comment>
<evidence type="ECO:0000256" key="1">
    <source>
        <dbReference type="ARBA" id="ARBA00004613"/>
    </source>
</evidence>
<comment type="caution">
    <text evidence="9">The sequence shown here is derived from an EMBL/GenBank/DDBJ whole genome shotgun (WGS) entry which is preliminary data.</text>
</comment>
<keyword evidence="4 8" id="KW-0732">Signal</keyword>
<evidence type="ECO:0000313" key="10">
    <source>
        <dbReference type="Proteomes" id="UP000034805"/>
    </source>
</evidence>
<keyword evidence="6" id="KW-0340">Growth factor binding</keyword>
<feature type="signal peptide" evidence="8">
    <location>
        <begin position="1"/>
        <end position="22"/>
    </location>
</feature>
<sequence>MRIPAASLLLLLIPCCLWTVQGQNEGNRGTWDEPIPFNNKAKEFCSMVVTAQDEATRLKVSCKSANKEYSCEFLGRPQACRSYNNNPKHYFTQIMWELRKLANACEGPRALKPLMCKRATDEAQMVLDTTGPNVETQKPGKANHERQPARGRTEAPKVGAAKPATARPAQAKPAQTKPPRPKPEAAPANPPRAKAETAPAKSPRAKAEASQSKAAQPKAEMAPAKTTQTKPVPAKPAVRVGSAKKLLPRLPKTTPAQPTEPTTTGAAEAMAQEYCWESLQSLCAYVIGWFHN</sequence>
<gene>
    <name evidence="9" type="ORF">Z043_122986</name>
</gene>
<dbReference type="Pfam" id="PF06473">
    <property type="entry name" value="FGF-BP1"/>
    <property type="match status" value="2"/>
</dbReference>
<dbReference type="AlphaFoldDB" id="A0A0P7TN06"/>
<feature type="chain" id="PRO_5006143018" evidence="8">
    <location>
        <begin position="23"/>
        <end position="292"/>
    </location>
</feature>
<evidence type="ECO:0000313" key="9">
    <source>
        <dbReference type="EMBL" id="KPP59126.1"/>
    </source>
</evidence>
<dbReference type="InterPro" id="IPR010510">
    <property type="entry name" value="FGF1-bd"/>
</dbReference>
<feature type="compositionally biased region" description="Low complexity" evidence="7">
    <location>
        <begin position="208"/>
        <end position="220"/>
    </location>
</feature>
<feature type="compositionally biased region" description="Basic and acidic residues" evidence="7">
    <location>
        <begin position="142"/>
        <end position="155"/>
    </location>
</feature>
<dbReference type="EMBL" id="JARO02012648">
    <property type="protein sequence ID" value="KPP59126.1"/>
    <property type="molecule type" value="Genomic_DNA"/>
</dbReference>
<dbReference type="GO" id="GO:0005576">
    <property type="term" value="C:extracellular region"/>
    <property type="evidence" value="ECO:0007669"/>
    <property type="project" value="UniProtKB-SubCell"/>
</dbReference>
<evidence type="ECO:0000256" key="6">
    <source>
        <dbReference type="ARBA" id="ARBA00023183"/>
    </source>
</evidence>
<dbReference type="Proteomes" id="UP000034805">
    <property type="component" value="Unassembled WGS sequence"/>
</dbReference>
<keyword evidence="3" id="KW-0964">Secreted</keyword>
<comment type="subcellular location">
    <subcellularLocation>
        <location evidence="1">Secreted</location>
    </subcellularLocation>
</comment>
<dbReference type="PANTHER" id="PTHR15258:SF1">
    <property type="entry name" value="FIBROBLAST GROWTH FACTOR-BINDING PROTEIN 2"/>
    <property type="match status" value="1"/>
</dbReference>
<reference evidence="9 10" key="1">
    <citation type="submission" date="2015-08" db="EMBL/GenBank/DDBJ databases">
        <title>The genome of the Asian arowana (Scleropages formosus).</title>
        <authorList>
            <person name="Tan M.H."/>
            <person name="Gan H.M."/>
            <person name="Croft L.J."/>
            <person name="Austin C.M."/>
        </authorList>
    </citation>
    <scope>NUCLEOTIDE SEQUENCE [LARGE SCALE GENOMIC DNA]</scope>
    <source>
        <strain evidence="9">Aro1</strain>
    </source>
</reference>
<evidence type="ECO:0000256" key="2">
    <source>
        <dbReference type="ARBA" id="ARBA00008326"/>
    </source>
</evidence>
<protein>
    <submittedName>
        <fullName evidence="9">Fibroblast growth factor-binding protein 2-like</fullName>
    </submittedName>
</protein>
<proteinExistence type="inferred from homology"/>
<keyword evidence="5" id="KW-1015">Disulfide bond</keyword>
<name>A0A0P7TN06_SCLFO</name>
<feature type="compositionally biased region" description="Low complexity" evidence="7">
    <location>
        <begin position="251"/>
        <end position="265"/>
    </location>
</feature>
<feature type="compositionally biased region" description="Low complexity" evidence="7">
    <location>
        <begin position="160"/>
        <end position="177"/>
    </location>
</feature>
<dbReference type="GO" id="GO:0019838">
    <property type="term" value="F:growth factor binding"/>
    <property type="evidence" value="ECO:0007669"/>
    <property type="project" value="UniProtKB-KW"/>
</dbReference>
<evidence type="ECO:0000256" key="4">
    <source>
        <dbReference type="ARBA" id="ARBA00022729"/>
    </source>
</evidence>
<evidence type="ECO:0000256" key="7">
    <source>
        <dbReference type="SAM" id="MobiDB-lite"/>
    </source>
</evidence>
<evidence type="ECO:0000256" key="3">
    <source>
        <dbReference type="ARBA" id="ARBA00022525"/>
    </source>
</evidence>
<feature type="region of interest" description="Disordered" evidence="7">
    <location>
        <begin position="129"/>
        <end position="265"/>
    </location>
</feature>
<dbReference type="STRING" id="113540.ENSSFOP00015075304"/>
<dbReference type="GO" id="GO:0007267">
    <property type="term" value="P:cell-cell signaling"/>
    <property type="evidence" value="ECO:0007669"/>
    <property type="project" value="TreeGrafter"/>
</dbReference>
<dbReference type="PANTHER" id="PTHR15258">
    <property type="entry name" value="FGF BINDING PROTEIN-RELATED"/>
    <property type="match status" value="1"/>
</dbReference>
<evidence type="ECO:0000256" key="5">
    <source>
        <dbReference type="ARBA" id="ARBA00023157"/>
    </source>
</evidence>
<evidence type="ECO:0000256" key="8">
    <source>
        <dbReference type="SAM" id="SignalP"/>
    </source>
</evidence>